<dbReference type="PANTHER" id="PTHR21689">
    <property type="entry name" value="LIN-9"/>
    <property type="match status" value="1"/>
</dbReference>
<evidence type="ECO:0000256" key="4">
    <source>
        <dbReference type="SAM" id="MobiDB-lite"/>
    </source>
</evidence>
<evidence type="ECO:0000256" key="3">
    <source>
        <dbReference type="ARBA" id="ARBA00023242"/>
    </source>
</evidence>
<evidence type="ECO:0000313" key="6">
    <source>
        <dbReference type="EMBL" id="KAG2443833.1"/>
    </source>
</evidence>
<feature type="region of interest" description="Disordered" evidence="4">
    <location>
        <begin position="1219"/>
        <end position="1245"/>
    </location>
</feature>
<dbReference type="OrthoDB" id="2339771at2759"/>
<reference evidence="6" key="1">
    <citation type="journal article" date="2020" name="bioRxiv">
        <title>Comparative genomics of Chlamydomonas.</title>
        <authorList>
            <person name="Craig R.J."/>
            <person name="Hasan A.R."/>
            <person name="Ness R.W."/>
            <person name="Keightley P.D."/>
        </authorList>
    </citation>
    <scope>NUCLEOTIDE SEQUENCE</scope>
    <source>
        <strain evidence="6">SAG 7.73</strain>
    </source>
</reference>
<sequence>MAAADCEALAKQHIAFLSLAQSPAFETAFAKIVTDHYNTVMKQTPAAAGDAAAPPPAADGVEGDREREREEGTPAAATRSGGKAAKREEPEPEVQPLSSQKPRRTPKPTAAVLAAEEEKAIRRAAAASSQAATPKSAKKTGTKPPPSPPADWAAGTGSSSARKRSRKLFEDKDDGVGGGPDLPRYRSPVVDRWRGRHNTDVDEGVDALLSLASGAHPSAAPLDEGHHVPGGLEAGSTADPDLDGGGGRHHPHAHGDLHDHLAGMAGLGGLGAQGGTPRRGGAGAGAGAGGGRAGRGGAGRATPTATPTGTPVKGGGRGAAAADMLPVAAAATGLRSPRARGGAGGVGSPLAGSRGGGSLVPGSASKRHLMSPARGGGGSALAAMGVALGEAEPPEEEAQSPEDDGGVGSDDGAGGGGASQEAHGMVSASGRPVRRRKPTAIALAAAAAAEEEDGFGRGGRGSVVAAVAAAVAAAGATHAETAAGLLAAPVPMPDAMGLPMFGDGGGGGGGSVSGMMNGHDLLSTEALLAKVPPVRTRGPARGGSGGPGSRRAAERVSPAPAFAGGMEDGGADGTEGGDGDGTEDGMGSQEPQEGLGGGARPGRTTSGAAAAAAQQATLEEQGAAALQQQALAEALAAQRPSKPLPVRSRRRKSLPEKAPPFWEPANVLPVLPRGPGAEAGAALAAPAADAGEAPPEDAAAAGPSSTTTAAAAAGGPPALELALRHSLNTRVRRWAAYEFHYSALDRPWFMRNELMEFCQHMQLPTNRLSRLEWSVLRSALGRPRRLSAAFLREERLRLEGYRSHARVKYEEVGMGLELPAELPRPLRVGQEVAARHPTSRQVHEGVILTAKHNKYKVSFLRSELGADVVRDTDVMPLDPHDCLPLALAPPHPALLNGRPHDPLRLAAARAAAGMGGGGLLGGAGGPLGLLGGLGSPTMGGGGGGGSARALAGQAAGAPLGRPLGSWTPGLDNQLMREQEAAMVTEVQQALEVKEGLVARLAQLNNEAAAGMHTDDGGGRTEHFQLQYTSVVLQLKETNAVLEAALSRLQARQQQVAGANSAGVVLALQQQQQQQQQQQAVAAGLRTAAAAAAVAAAQPQHVAAPAALLQQQQQQSQQQSDGGMDGMKAAGAQQLQLQHEQGVPVVVPPPRSSAGAGGNGAPASTPSAAAAAAGGGGASAFTLPAQLGPLSMLLAGTLMTPEQVVEAAMEEARAVVESCRGSGGSKAAGAGAAAAEPSTAGGGGGAGTALAGSGTVPLVLAPAGAQPTPAAAVEAGSDQQVKREEAGGATPPHTTDGGSLPAQESQPAPAQPAPPGAEPGSELALQQQLQPAGGGADAAEAWLRDVITGCVGVLFTVQRCTSGAVPAGAAAEALDQAAAALRLHSGGDAHNEALLRQVVASVQGLKGHLARAMSS</sequence>
<comment type="caution">
    <text evidence="6">The sequence shown here is derived from an EMBL/GenBank/DDBJ whole genome shotgun (WGS) entry which is preliminary data.</text>
</comment>
<evidence type="ECO:0000256" key="2">
    <source>
        <dbReference type="ARBA" id="ARBA00006732"/>
    </source>
</evidence>
<dbReference type="GO" id="GO:0006357">
    <property type="term" value="P:regulation of transcription by RNA polymerase II"/>
    <property type="evidence" value="ECO:0007669"/>
    <property type="project" value="TreeGrafter"/>
</dbReference>
<organism evidence="6 7">
    <name type="scientific">Chlamydomonas incerta</name>
    <dbReference type="NCBI Taxonomy" id="51695"/>
    <lineage>
        <taxon>Eukaryota</taxon>
        <taxon>Viridiplantae</taxon>
        <taxon>Chlorophyta</taxon>
        <taxon>core chlorophytes</taxon>
        <taxon>Chlorophyceae</taxon>
        <taxon>CS clade</taxon>
        <taxon>Chlamydomonadales</taxon>
        <taxon>Chlamydomonadaceae</taxon>
        <taxon>Chlamydomonas</taxon>
    </lineage>
</organism>
<feature type="compositionally biased region" description="Low complexity" evidence="4">
    <location>
        <begin position="1226"/>
        <end position="1238"/>
    </location>
</feature>
<protein>
    <recommendedName>
        <fullName evidence="5">DIRP domain-containing protein</fullName>
    </recommendedName>
</protein>
<keyword evidence="3" id="KW-0539">Nucleus</keyword>
<feature type="region of interest" description="Disordered" evidence="4">
    <location>
        <begin position="46"/>
        <end position="198"/>
    </location>
</feature>
<feature type="compositionally biased region" description="Basic and acidic residues" evidence="4">
    <location>
        <begin position="62"/>
        <end position="72"/>
    </location>
</feature>
<dbReference type="Pfam" id="PF06584">
    <property type="entry name" value="DIRP"/>
    <property type="match status" value="1"/>
</dbReference>
<feature type="region of interest" description="Disordered" evidence="4">
    <location>
        <begin position="1143"/>
        <end position="1174"/>
    </location>
</feature>
<feature type="domain" description="DIRP" evidence="5">
    <location>
        <begin position="740"/>
        <end position="838"/>
    </location>
</feature>
<dbReference type="GO" id="GO:0003677">
    <property type="term" value="F:DNA binding"/>
    <property type="evidence" value="ECO:0007669"/>
    <property type="project" value="TreeGrafter"/>
</dbReference>
<evidence type="ECO:0000313" key="7">
    <source>
        <dbReference type="Proteomes" id="UP000650467"/>
    </source>
</evidence>
<dbReference type="InterPro" id="IPR033471">
    <property type="entry name" value="DIRP"/>
</dbReference>
<feature type="compositionally biased region" description="Low complexity" evidence="4">
    <location>
        <begin position="300"/>
        <end position="311"/>
    </location>
</feature>
<feature type="compositionally biased region" description="Gly residues" evidence="4">
    <location>
        <begin position="341"/>
        <end position="359"/>
    </location>
</feature>
<evidence type="ECO:0000259" key="5">
    <source>
        <dbReference type="SMART" id="SM01135"/>
    </source>
</evidence>
<feature type="region of interest" description="Disordered" evidence="4">
    <location>
        <begin position="1266"/>
        <end position="1331"/>
    </location>
</feature>
<comment type="similarity">
    <text evidence="2">Belongs to the lin-9 family.</text>
</comment>
<dbReference type="GO" id="GO:0051726">
    <property type="term" value="P:regulation of cell cycle"/>
    <property type="evidence" value="ECO:0007669"/>
    <property type="project" value="TreeGrafter"/>
</dbReference>
<dbReference type="GO" id="GO:0017053">
    <property type="term" value="C:transcription repressor complex"/>
    <property type="evidence" value="ECO:0007669"/>
    <property type="project" value="InterPro"/>
</dbReference>
<feature type="compositionally biased region" description="Gly residues" evidence="4">
    <location>
        <begin position="265"/>
        <end position="299"/>
    </location>
</feature>
<feature type="compositionally biased region" description="Gly residues" evidence="4">
    <location>
        <begin position="406"/>
        <end position="418"/>
    </location>
</feature>
<dbReference type="InterPro" id="IPR010561">
    <property type="entry name" value="LIN-9/ALY1"/>
</dbReference>
<feature type="region of interest" description="Disordered" evidence="4">
    <location>
        <begin position="215"/>
        <end position="319"/>
    </location>
</feature>
<dbReference type="PANTHER" id="PTHR21689:SF2">
    <property type="entry name" value="PROTEIN LIN-9 HOMOLOG"/>
    <property type="match status" value="1"/>
</dbReference>
<dbReference type="EMBL" id="JAEHOC010000003">
    <property type="protein sequence ID" value="KAG2443833.1"/>
    <property type="molecule type" value="Genomic_DNA"/>
</dbReference>
<dbReference type="InterPro" id="IPR045831">
    <property type="entry name" value="LIN9_C"/>
</dbReference>
<feature type="compositionally biased region" description="Low complexity" evidence="4">
    <location>
        <begin position="1160"/>
        <end position="1171"/>
    </location>
</feature>
<gene>
    <name evidence="6" type="ORF">HXX76_002176</name>
</gene>
<proteinExistence type="inferred from homology"/>
<keyword evidence="7" id="KW-1185">Reference proteome</keyword>
<dbReference type="Pfam" id="PF19438">
    <property type="entry name" value="LIN9_C"/>
    <property type="match status" value="1"/>
</dbReference>
<dbReference type="GO" id="GO:0006351">
    <property type="term" value="P:DNA-templated transcription"/>
    <property type="evidence" value="ECO:0007669"/>
    <property type="project" value="InterPro"/>
</dbReference>
<feature type="compositionally biased region" description="Basic and acidic residues" evidence="4">
    <location>
        <begin position="189"/>
        <end position="198"/>
    </location>
</feature>
<accession>A0A835WAK7</accession>
<evidence type="ECO:0000256" key="1">
    <source>
        <dbReference type="ARBA" id="ARBA00004123"/>
    </source>
</evidence>
<feature type="region of interest" description="Disordered" evidence="4">
    <location>
        <begin position="532"/>
        <end position="615"/>
    </location>
</feature>
<feature type="region of interest" description="Disordered" evidence="4">
    <location>
        <begin position="635"/>
        <end position="662"/>
    </location>
</feature>
<feature type="region of interest" description="Disordered" evidence="4">
    <location>
        <begin position="335"/>
        <end position="434"/>
    </location>
</feature>
<feature type="compositionally biased region" description="Low complexity" evidence="4">
    <location>
        <begin position="1317"/>
        <end position="1330"/>
    </location>
</feature>
<name>A0A835WAK7_CHLIN</name>
<dbReference type="Proteomes" id="UP000650467">
    <property type="component" value="Unassembled WGS sequence"/>
</dbReference>
<feature type="compositionally biased region" description="Acidic residues" evidence="4">
    <location>
        <begin position="392"/>
        <end position="405"/>
    </location>
</feature>
<feature type="compositionally biased region" description="Low complexity" evidence="4">
    <location>
        <begin position="123"/>
        <end position="135"/>
    </location>
</feature>
<dbReference type="SMART" id="SM01135">
    <property type="entry name" value="DIRP"/>
    <property type="match status" value="1"/>
</dbReference>
<feature type="compositionally biased region" description="Low complexity" evidence="4">
    <location>
        <begin position="1298"/>
        <end position="1307"/>
    </location>
</feature>
<feature type="region of interest" description="Disordered" evidence="4">
    <location>
        <begin position="1107"/>
        <end position="1130"/>
    </location>
</feature>
<dbReference type="GO" id="GO:0005654">
    <property type="term" value="C:nucleoplasm"/>
    <property type="evidence" value="ECO:0007669"/>
    <property type="project" value="TreeGrafter"/>
</dbReference>
<comment type="subcellular location">
    <subcellularLocation>
        <location evidence="1">Nucleus</location>
    </subcellularLocation>
</comment>
<feature type="region of interest" description="Disordered" evidence="4">
    <location>
        <begin position="681"/>
        <end position="713"/>
    </location>
</feature>